<evidence type="ECO:0000256" key="1">
    <source>
        <dbReference type="ARBA" id="ARBA00023015"/>
    </source>
</evidence>
<reference evidence="6 7" key="1">
    <citation type="submission" date="2023-02" db="EMBL/GenBank/DDBJ databases">
        <title>Genome sequence of Mucilaginibacter jinjuensis strain KACC 16571.</title>
        <authorList>
            <person name="Kim S."/>
            <person name="Heo J."/>
            <person name="Kwon S.-W."/>
        </authorList>
    </citation>
    <scope>NUCLEOTIDE SEQUENCE [LARGE SCALE GENOMIC DNA]</scope>
    <source>
        <strain evidence="6 7">KACC 16571</strain>
    </source>
</reference>
<dbReference type="PANTHER" id="PTHR24567:SF74">
    <property type="entry name" value="HTH-TYPE TRANSCRIPTIONAL REGULATOR ARCR"/>
    <property type="match status" value="1"/>
</dbReference>
<dbReference type="PANTHER" id="PTHR24567">
    <property type="entry name" value="CRP FAMILY TRANSCRIPTIONAL REGULATORY PROTEIN"/>
    <property type="match status" value="1"/>
</dbReference>
<dbReference type="InterPro" id="IPR036390">
    <property type="entry name" value="WH_DNA-bd_sf"/>
</dbReference>
<dbReference type="InterPro" id="IPR012318">
    <property type="entry name" value="HTH_CRP"/>
</dbReference>
<sequence length="241" mass="27495">MDKKKLEFDINNCYLSQNCVKEWLPAIAFNRKDFKVKKGELIFKEGDEVKGIYFVNTGVVKVHKRWDDDKDLIIRFAKSGSILGHRGLGGDNEPYPVSATALENCIISFFDMDFFENTIKVNSGFTYKLLMFFAEELRESERKMRNLAHMPVKGRIAEALLLLDKQFGHDYNGVINIELSRQDLASFAGTTYETVFRVMNDLMGERLVSVTGKSIIITNYKGLSKLTQEAETKYFPISLAG</sequence>
<keyword evidence="2" id="KW-0238">DNA-binding</keyword>
<evidence type="ECO:0000256" key="2">
    <source>
        <dbReference type="ARBA" id="ARBA00023125"/>
    </source>
</evidence>
<feature type="domain" description="HTH crp-type" evidence="5">
    <location>
        <begin position="150"/>
        <end position="221"/>
    </location>
</feature>
<dbReference type="RefSeq" id="WP_273628572.1">
    <property type="nucleotide sequence ID" value="NZ_CP117167.1"/>
</dbReference>
<dbReference type="InterPro" id="IPR036388">
    <property type="entry name" value="WH-like_DNA-bd_sf"/>
</dbReference>
<evidence type="ECO:0000313" key="6">
    <source>
        <dbReference type="EMBL" id="WCT10387.1"/>
    </source>
</evidence>
<dbReference type="Pfam" id="PF13545">
    <property type="entry name" value="HTH_Crp_2"/>
    <property type="match status" value="1"/>
</dbReference>
<dbReference type="Gene3D" id="1.10.10.10">
    <property type="entry name" value="Winged helix-like DNA-binding domain superfamily/Winged helix DNA-binding domain"/>
    <property type="match status" value="1"/>
</dbReference>
<dbReference type="InterPro" id="IPR050397">
    <property type="entry name" value="Env_Response_Regulators"/>
</dbReference>
<evidence type="ECO:0000259" key="4">
    <source>
        <dbReference type="PROSITE" id="PS50042"/>
    </source>
</evidence>
<keyword evidence="3" id="KW-0804">Transcription</keyword>
<dbReference type="EMBL" id="CP117167">
    <property type="protein sequence ID" value="WCT10387.1"/>
    <property type="molecule type" value="Genomic_DNA"/>
</dbReference>
<organism evidence="6 7">
    <name type="scientific">Mucilaginibacter jinjuensis</name>
    <dbReference type="NCBI Taxonomy" id="1176721"/>
    <lineage>
        <taxon>Bacteria</taxon>
        <taxon>Pseudomonadati</taxon>
        <taxon>Bacteroidota</taxon>
        <taxon>Sphingobacteriia</taxon>
        <taxon>Sphingobacteriales</taxon>
        <taxon>Sphingobacteriaceae</taxon>
        <taxon>Mucilaginibacter</taxon>
    </lineage>
</organism>
<evidence type="ECO:0000259" key="5">
    <source>
        <dbReference type="PROSITE" id="PS51063"/>
    </source>
</evidence>
<dbReference type="CDD" id="cd00038">
    <property type="entry name" value="CAP_ED"/>
    <property type="match status" value="1"/>
</dbReference>
<keyword evidence="1" id="KW-0805">Transcription regulation</keyword>
<dbReference type="CDD" id="cd00092">
    <property type="entry name" value="HTH_CRP"/>
    <property type="match status" value="1"/>
</dbReference>
<proteinExistence type="predicted"/>
<dbReference type="InterPro" id="IPR018490">
    <property type="entry name" value="cNMP-bd_dom_sf"/>
</dbReference>
<gene>
    <name evidence="6" type="ORF">PQO05_16755</name>
</gene>
<dbReference type="PRINTS" id="PR00034">
    <property type="entry name" value="HTHCRP"/>
</dbReference>
<dbReference type="SUPFAM" id="SSF51206">
    <property type="entry name" value="cAMP-binding domain-like"/>
    <property type="match status" value="1"/>
</dbReference>
<dbReference type="SMART" id="SM00100">
    <property type="entry name" value="cNMP"/>
    <property type="match status" value="1"/>
</dbReference>
<feature type="domain" description="Cyclic nucleotide-binding" evidence="4">
    <location>
        <begin position="28"/>
        <end position="136"/>
    </location>
</feature>
<evidence type="ECO:0000256" key="3">
    <source>
        <dbReference type="ARBA" id="ARBA00023163"/>
    </source>
</evidence>
<protein>
    <submittedName>
        <fullName evidence="6">Crp/Fnr family transcriptional regulator</fullName>
    </submittedName>
</protein>
<evidence type="ECO:0000313" key="7">
    <source>
        <dbReference type="Proteomes" id="UP001216139"/>
    </source>
</evidence>
<dbReference type="Pfam" id="PF00027">
    <property type="entry name" value="cNMP_binding"/>
    <property type="match status" value="1"/>
</dbReference>
<name>A0ABY7T559_9SPHI</name>
<dbReference type="Gene3D" id="2.60.120.10">
    <property type="entry name" value="Jelly Rolls"/>
    <property type="match status" value="1"/>
</dbReference>
<dbReference type="PROSITE" id="PS50042">
    <property type="entry name" value="CNMP_BINDING_3"/>
    <property type="match status" value="1"/>
</dbReference>
<dbReference type="SUPFAM" id="SSF46785">
    <property type="entry name" value="Winged helix' DNA-binding domain"/>
    <property type="match status" value="1"/>
</dbReference>
<dbReference type="InterPro" id="IPR000595">
    <property type="entry name" value="cNMP-bd_dom"/>
</dbReference>
<dbReference type="Proteomes" id="UP001216139">
    <property type="component" value="Chromosome"/>
</dbReference>
<dbReference type="PROSITE" id="PS51063">
    <property type="entry name" value="HTH_CRP_2"/>
    <property type="match status" value="1"/>
</dbReference>
<dbReference type="InterPro" id="IPR014710">
    <property type="entry name" value="RmlC-like_jellyroll"/>
</dbReference>
<dbReference type="SMART" id="SM00419">
    <property type="entry name" value="HTH_CRP"/>
    <property type="match status" value="1"/>
</dbReference>
<keyword evidence="7" id="KW-1185">Reference proteome</keyword>
<accession>A0ABY7T559</accession>